<dbReference type="InterPro" id="IPR050739">
    <property type="entry name" value="MFP"/>
</dbReference>
<comment type="caution">
    <text evidence="2">The sequence shown here is derived from an EMBL/GenBank/DDBJ whole genome shotgun (WGS) entry which is preliminary data.</text>
</comment>
<sequence>MAKNQAESTSDQNHQQPDMGAKKTTQARIEHQDNNQIKTGIDPKIDSEKPFKYSEPTGRLGEIILRLMPVGLLLGGLSYWAIVGKIPTPVQGRAVILIPRSIVNIEPRQGGRVLTLLIQPGDSVKKGQLLATLEFPELETELKDKKDRLADLKQQDKRVDSIEVSRRQLNAASIDRQQKANQLQIKALQVQLSSNQKQREAYLSHARYLKNFQNSTDERLAAYDKLIEEGAVAKLDFPSYLFQFNNLEASNSINRVQIELDRLKGVDESLRAQMNALTAQNNILNTEKRQIDLQDTASDILRYNAIADQQREINTLKTTIQANKNVVSLYNGQILDLSVNPGEVLAPGGRIGTLEVSNLKAKTNVVALFKSGDAKRLEPGKEVEVVPDLYDRERYGGIVAKVITVDQQPVTVAELANIVGSHELASKLFLGRDEDDRDKPIPVNASVIKATLALKVDRNTPSGFYWTQAKGAPQTITNGTTADVHAVVEERSLVSYITPAFRWITGVYDR</sequence>
<dbReference type="RefSeq" id="WP_079209783.1">
    <property type="nucleotide sequence ID" value="NZ_MVGR01000005.1"/>
</dbReference>
<dbReference type="SUPFAM" id="SSF111369">
    <property type="entry name" value="HlyD-like secretion proteins"/>
    <property type="match status" value="1"/>
</dbReference>
<dbReference type="PANTHER" id="PTHR30386">
    <property type="entry name" value="MEMBRANE FUSION SUBUNIT OF EMRAB-TOLC MULTIDRUG EFFLUX PUMP"/>
    <property type="match status" value="1"/>
</dbReference>
<gene>
    <name evidence="2" type="ORF">B1L04_25265</name>
</gene>
<proteinExistence type="predicted"/>
<dbReference type="PANTHER" id="PTHR30386:SF28">
    <property type="entry name" value="EXPORTED PROTEIN"/>
    <property type="match status" value="1"/>
</dbReference>
<dbReference type="AlphaFoldDB" id="A0A1V4BP96"/>
<dbReference type="Gene3D" id="2.40.50.100">
    <property type="match status" value="1"/>
</dbReference>
<dbReference type="EMBL" id="MVGR01000005">
    <property type="protein sequence ID" value="OPF15733.1"/>
    <property type="molecule type" value="Genomic_DNA"/>
</dbReference>
<evidence type="ECO:0000313" key="2">
    <source>
        <dbReference type="EMBL" id="OPF15733.1"/>
    </source>
</evidence>
<feature type="compositionally biased region" description="Basic and acidic residues" evidence="1">
    <location>
        <begin position="41"/>
        <end position="50"/>
    </location>
</feature>
<dbReference type="Proteomes" id="UP000189835">
    <property type="component" value="Unassembled WGS sequence"/>
</dbReference>
<protein>
    <submittedName>
        <fullName evidence="2">NHLP bacteriocin system secretion protein</fullName>
    </submittedName>
</protein>
<organism evidence="2 3">
    <name type="scientific">Microcystis aeruginosa KW</name>
    <dbReference type="NCBI Taxonomy" id="1960155"/>
    <lineage>
        <taxon>Bacteria</taxon>
        <taxon>Bacillati</taxon>
        <taxon>Cyanobacteriota</taxon>
        <taxon>Cyanophyceae</taxon>
        <taxon>Oscillatoriophycideae</taxon>
        <taxon>Chroococcales</taxon>
        <taxon>Microcystaceae</taxon>
        <taxon>Microcystis</taxon>
    </lineage>
</organism>
<reference evidence="2 3" key="1">
    <citation type="submission" date="2017-02" db="EMBL/GenBank/DDBJ databases">
        <title>Genome sequence of Microcystis aeruginosa KW.</title>
        <authorList>
            <person name="Oh H.-M."/>
            <person name="Ahn C.-Y."/>
            <person name="Jeong H."/>
            <person name="Srivastava A."/>
            <person name="Lee H.-G."/>
            <person name="Kang S.-R."/>
        </authorList>
    </citation>
    <scope>NUCLEOTIDE SEQUENCE [LARGE SCALE GENOMIC DNA]</scope>
    <source>
        <strain evidence="2 3">KW</strain>
    </source>
</reference>
<evidence type="ECO:0000256" key="1">
    <source>
        <dbReference type="SAM" id="MobiDB-lite"/>
    </source>
</evidence>
<name>A0A1V4BP96_MICAE</name>
<accession>A0A1V4BP96</accession>
<evidence type="ECO:0000313" key="3">
    <source>
        <dbReference type="Proteomes" id="UP000189835"/>
    </source>
</evidence>
<dbReference type="NCBIfam" id="TIGR03794">
    <property type="entry name" value="NHLM_micro_HlyD"/>
    <property type="match status" value="1"/>
</dbReference>
<dbReference type="InterPro" id="IPR022275">
    <property type="entry name" value="NHPM_bacteriocin_SS_HylD"/>
</dbReference>
<feature type="region of interest" description="Disordered" evidence="1">
    <location>
        <begin position="1"/>
        <end position="50"/>
    </location>
</feature>
<feature type="compositionally biased region" description="Polar residues" evidence="1">
    <location>
        <begin position="1"/>
        <end position="16"/>
    </location>
</feature>